<evidence type="ECO:0000313" key="2">
    <source>
        <dbReference type="EMBL" id="KAF6336952.1"/>
    </source>
</evidence>
<name>A0A7J7WHW1_MYOMY</name>
<proteinExistence type="predicted"/>
<evidence type="ECO:0000256" key="1">
    <source>
        <dbReference type="SAM" id="MobiDB-lite"/>
    </source>
</evidence>
<keyword evidence="3" id="KW-1185">Reference proteome</keyword>
<dbReference type="Proteomes" id="UP000527355">
    <property type="component" value="Unassembled WGS sequence"/>
</dbReference>
<dbReference type="EMBL" id="JABWUV010000008">
    <property type="protein sequence ID" value="KAF6336952.1"/>
    <property type="molecule type" value="Genomic_DNA"/>
</dbReference>
<feature type="region of interest" description="Disordered" evidence="1">
    <location>
        <begin position="79"/>
        <end position="99"/>
    </location>
</feature>
<protein>
    <submittedName>
        <fullName evidence="2">Uncharacterized protein</fullName>
    </submittedName>
</protein>
<organism evidence="2 3">
    <name type="scientific">Myotis myotis</name>
    <name type="common">Greater mouse-eared bat</name>
    <name type="synonym">Vespertilio myotis</name>
    <dbReference type="NCBI Taxonomy" id="51298"/>
    <lineage>
        <taxon>Eukaryota</taxon>
        <taxon>Metazoa</taxon>
        <taxon>Chordata</taxon>
        <taxon>Craniata</taxon>
        <taxon>Vertebrata</taxon>
        <taxon>Euteleostomi</taxon>
        <taxon>Mammalia</taxon>
        <taxon>Eutheria</taxon>
        <taxon>Laurasiatheria</taxon>
        <taxon>Chiroptera</taxon>
        <taxon>Yangochiroptera</taxon>
        <taxon>Vespertilionidae</taxon>
        <taxon>Myotis</taxon>
    </lineage>
</organism>
<feature type="region of interest" description="Disordered" evidence="1">
    <location>
        <begin position="142"/>
        <end position="210"/>
    </location>
</feature>
<dbReference type="AlphaFoldDB" id="A0A7J7WHW1"/>
<feature type="compositionally biased region" description="Low complexity" evidence="1">
    <location>
        <begin position="159"/>
        <end position="168"/>
    </location>
</feature>
<evidence type="ECO:0000313" key="3">
    <source>
        <dbReference type="Proteomes" id="UP000527355"/>
    </source>
</evidence>
<sequence length="238" mass="25905">MKHKEKQKHLEGRHFIKTARMSTGRCNIQEDTPQCQTSAEAPARNQAAGEIDFSKPFICVFSPPKHPCLDKDGPCNTQDKTPLHKSPLEAPACGQAEGKKSAFGGPINVICSPSKGRMEIHMLRNTRRDEDAKLNSGDALQRRHKAEAPNQDQKAQKASSSESFPSISSKDKQNDAGPCNTQDKTPLPMSPLEAPACGHAEGKKSAVGGPFNVICSPSKGRMEIHMLRKTPVDEDGKE</sequence>
<comment type="caution">
    <text evidence="2">The sequence shown here is derived from an EMBL/GenBank/DDBJ whole genome shotgun (WGS) entry which is preliminary data.</text>
</comment>
<reference evidence="2 3" key="1">
    <citation type="journal article" date="2020" name="Nature">
        <title>Six reference-quality genomes reveal evolution of bat adaptations.</title>
        <authorList>
            <person name="Jebb D."/>
            <person name="Huang Z."/>
            <person name="Pippel M."/>
            <person name="Hughes G.M."/>
            <person name="Lavrichenko K."/>
            <person name="Devanna P."/>
            <person name="Winkler S."/>
            <person name="Jermiin L.S."/>
            <person name="Skirmuntt E.C."/>
            <person name="Katzourakis A."/>
            <person name="Burkitt-Gray L."/>
            <person name="Ray D.A."/>
            <person name="Sullivan K.A.M."/>
            <person name="Roscito J.G."/>
            <person name="Kirilenko B.M."/>
            <person name="Davalos L.M."/>
            <person name="Corthals A.P."/>
            <person name="Power M.L."/>
            <person name="Jones G."/>
            <person name="Ransome R.D."/>
            <person name="Dechmann D.K.N."/>
            <person name="Locatelli A.G."/>
            <person name="Puechmaille S.J."/>
            <person name="Fedrigo O."/>
            <person name="Jarvis E.D."/>
            <person name="Hiller M."/>
            <person name="Vernes S.C."/>
            <person name="Myers E.W."/>
            <person name="Teeling E.C."/>
        </authorList>
    </citation>
    <scope>NUCLEOTIDE SEQUENCE [LARGE SCALE GENOMIC DNA]</scope>
    <source>
        <strain evidence="2">MMyoMyo1</strain>
        <tissue evidence="2">Flight muscle</tissue>
    </source>
</reference>
<gene>
    <name evidence="2" type="ORF">mMyoMyo1_012141</name>
</gene>
<accession>A0A7J7WHW1</accession>